<gene>
    <name evidence="3" type="ORF">CJ030_MR7G008091</name>
</gene>
<dbReference type="EMBL" id="RXIC02000025">
    <property type="protein sequence ID" value="KAB1206993.1"/>
    <property type="molecule type" value="Genomic_DNA"/>
</dbReference>
<evidence type="ECO:0000313" key="3">
    <source>
        <dbReference type="EMBL" id="KAB1206993.1"/>
    </source>
</evidence>
<dbReference type="OrthoDB" id="10255632at2759"/>
<dbReference type="InterPro" id="IPR005314">
    <property type="entry name" value="Peptidase_C50"/>
</dbReference>
<dbReference type="GO" id="GO:0005737">
    <property type="term" value="C:cytoplasm"/>
    <property type="evidence" value="ECO:0007669"/>
    <property type="project" value="TreeGrafter"/>
</dbReference>
<dbReference type="GO" id="GO:0006508">
    <property type="term" value="P:proteolysis"/>
    <property type="evidence" value="ECO:0007669"/>
    <property type="project" value="InterPro"/>
</dbReference>
<feature type="domain" description="Separase-like second TPR repeats region" evidence="2">
    <location>
        <begin position="312"/>
        <end position="513"/>
    </location>
</feature>
<name>A0A6A1V2X3_9ROSI</name>
<comment type="caution">
    <text evidence="3">The sequence shown here is derived from an EMBL/GenBank/DDBJ whole genome shotgun (WGS) entry which is preliminary data.</text>
</comment>
<dbReference type="GO" id="GO:0051307">
    <property type="term" value="P:meiotic chromosome separation"/>
    <property type="evidence" value="ECO:0007669"/>
    <property type="project" value="TreeGrafter"/>
</dbReference>
<dbReference type="GO" id="GO:0072686">
    <property type="term" value="C:mitotic spindle"/>
    <property type="evidence" value="ECO:0007669"/>
    <property type="project" value="TreeGrafter"/>
</dbReference>
<dbReference type="Pfam" id="PF25110">
    <property type="entry name" value="TPR_ESP1"/>
    <property type="match status" value="1"/>
</dbReference>
<organism evidence="3 4">
    <name type="scientific">Morella rubra</name>
    <name type="common">Chinese bayberry</name>
    <dbReference type="NCBI Taxonomy" id="262757"/>
    <lineage>
        <taxon>Eukaryota</taxon>
        <taxon>Viridiplantae</taxon>
        <taxon>Streptophyta</taxon>
        <taxon>Embryophyta</taxon>
        <taxon>Tracheophyta</taxon>
        <taxon>Spermatophyta</taxon>
        <taxon>Magnoliopsida</taxon>
        <taxon>eudicotyledons</taxon>
        <taxon>Gunneridae</taxon>
        <taxon>Pentapetalae</taxon>
        <taxon>rosids</taxon>
        <taxon>fabids</taxon>
        <taxon>Fagales</taxon>
        <taxon>Myricaceae</taxon>
        <taxon>Morella</taxon>
    </lineage>
</organism>
<dbReference type="PANTHER" id="PTHR12792">
    <property type="entry name" value="EXTRA SPINDLE POLES 1-RELATED"/>
    <property type="match status" value="1"/>
</dbReference>
<reference evidence="3 4" key="1">
    <citation type="journal article" date="2019" name="Plant Biotechnol. J.">
        <title>The red bayberry genome and genetic basis of sex determination.</title>
        <authorList>
            <person name="Jia H.M."/>
            <person name="Jia H.J."/>
            <person name="Cai Q.L."/>
            <person name="Wang Y."/>
            <person name="Zhao H.B."/>
            <person name="Yang W.F."/>
            <person name="Wang G.Y."/>
            <person name="Li Y.H."/>
            <person name="Zhan D.L."/>
            <person name="Shen Y.T."/>
            <person name="Niu Q.F."/>
            <person name="Chang L."/>
            <person name="Qiu J."/>
            <person name="Zhao L."/>
            <person name="Xie H.B."/>
            <person name="Fu W.Y."/>
            <person name="Jin J."/>
            <person name="Li X.W."/>
            <person name="Jiao Y."/>
            <person name="Zhou C.C."/>
            <person name="Tu T."/>
            <person name="Chai C.Y."/>
            <person name="Gao J.L."/>
            <person name="Fan L.J."/>
            <person name="van de Weg E."/>
            <person name="Wang J.Y."/>
            <person name="Gao Z.S."/>
        </authorList>
    </citation>
    <scope>NUCLEOTIDE SEQUENCE [LARGE SCALE GENOMIC DNA]</scope>
    <source>
        <tissue evidence="3">Leaves</tissue>
    </source>
</reference>
<proteinExistence type="predicted"/>
<evidence type="ECO:0000259" key="2">
    <source>
        <dbReference type="Pfam" id="PF25113"/>
    </source>
</evidence>
<dbReference type="InterPro" id="IPR056932">
    <property type="entry name" value="TPR_ESP1_2nd"/>
</dbReference>
<dbReference type="Pfam" id="PF25113">
    <property type="entry name" value="TPR_ESP1_2nd"/>
    <property type="match status" value="1"/>
</dbReference>
<protein>
    <submittedName>
        <fullName evidence="3">Separase</fullName>
    </submittedName>
</protein>
<sequence>MASATDSSLLSKLESSDSTGIYPLFSDYLRPFSDLTNSKKSNQHSLIRPLAKKFLPFLNRALSILPKRLSDPQKLNDRFALQLFDVYRLSLDCLESLSSQLSCKPYSVHVQRVRMVHCMETAGQYSDAEAEGFRILESFKGMDFGVRKSAKPEGKLVPDVVNGGDDKEFVLLVVEVVVTLVKCAALGQMKDDDVYRRVLVLTEEVRPWFRLLDANAYEKLHRVLVTYLGKCTLFLVGELACFDGKLVRTLCYASLSEYAISSLKDQIYKVTCISFLATHFMRDHYTYLNPQLTLQFGRRICSSIFSLQEDMSSLIMDISICVLDSIALECKFETESTGIEYVELVSYCANKCRTTSTNLCITMATHLDKIAGDSHQVRLPFGMILRLYAAGLHLVSSDLKSRGGHLISSGDAKNDKSAIRILIDEGNILQNVAALLGCCGSYFRNGCKEYGMTSSADYADPVSQSCSHLSSGYEACKPCTQKNEKAYLFVYLNALRFICHPLAELVNSERKQLINPTEGAFFTTKLCIIQDAFYQFGDIFLSYQSRTYESERDGFDENTKVVLSVAAAAFTLSIRTKLNMKRSMHLVKNIITSEWIQPQGLKHLVATFHNIGVLLYRNKQIKELEWRKCNDRFGHNYFQAKALVFHCLVDLENKASEALKLCCKASWTCVKHLCDSFVEKSTGLAGDLSESAILEFVNDSCARTAFLLDVLHRCDNHKLKKTMAESLEHWSFAGKVFEMLPGPVLLVKQWVKLECKHCANADVDSAQTLYFLLSSSVKVSKRTIGIILEQELLAYEEMSPLYQEFCQKMQLDIIGILLQDVYVAPDCCLQKSRILVKKARVLRVSGIEVVNPLLFVECVLVDTKFFLKQNKVYGEECSSGIPACHQLAATYCLRALCTQEAEPNSKKIFQDIRAALNLWSSVAIPDNCSADGPCFLVPENIVLLLYNVIDLLSVKGCTDFNHDIYRLMTRLFKWKNVPPENFLAMLWECRRTTHALCISPVNEELIVNLSEYYGERSVSVAFWMHCLKGSLPLIVSFQQSFSFFFSNPQGSSNHKSSFRSDITVGEVKEAAFELISSVPVPSRSVFVAGYLYYDLCERLISSGRLIEMPSKGFSRSFRVEAKEFHVSVNDSGFVKFMEWSQKSVSSILLGKFGAVWLVNMAGRLMAAQGERSFTSKANDMHRPFLAQRCANKAGRYVSIVEYGEGRRKGVVMVLEGVDGEGWQTLAGLF</sequence>
<keyword evidence="4" id="KW-1185">Reference proteome</keyword>
<dbReference type="Proteomes" id="UP000516437">
    <property type="component" value="Chromosome 7"/>
</dbReference>
<accession>A0A6A1V2X3</accession>
<dbReference type="GO" id="GO:0005634">
    <property type="term" value="C:nucleus"/>
    <property type="evidence" value="ECO:0007669"/>
    <property type="project" value="InterPro"/>
</dbReference>
<evidence type="ECO:0000313" key="4">
    <source>
        <dbReference type="Proteomes" id="UP000516437"/>
    </source>
</evidence>
<evidence type="ECO:0000259" key="1">
    <source>
        <dbReference type="Pfam" id="PF25110"/>
    </source>
</evidence>
<feature type="domain" description="Separase-like TPR repeats region" evidence="1">
    <location>
        <begin position="6"/>
        <end position="271"/>
    </location>
</feature>
<dbReference type="GO" id="GO:0004197">
    <property type="term" value="F:cysteine-type endopeptidase activity"/>
    <property type="evidence" value="ECO:0007669"/>
    <property type="project" value="InterPro"/>
</dbReference>
<dbReference type="PANTHER" id="PTHR12792:SF0">
    <property type="entry name" value="SEPARIN"/>
    <property type="match status" value="1"/>
</dbReference>
<dbReference type="AlphaFoldDB" id="A0A6A1V2X3"/>
<dbReference type="InterPro" id="IPR056933">
    <property type="entry name" value="TPR_ESP1"/>
</dbReference>